<reference evidence="2" key="1">
    <citation type="submission" date="2019-11" db="EMBL/GenBank/DDBJ databases">
        <authorList>
            <person name="Feng L."/>
        </authorList>
    </citation>
    <scope>NUCLEOTIDE SEQUENCE</scope>
    <source>
        <strain evidence="2">BhanseniiLFYP23</strain>
    </source>
</reference>
<dbReference type="Pfam" id="PF12730">
    <property type="entry name" value="ABC2_membrane_4"/>
    <property type="match status" value="1"/>
</dbReference>
<feature type="transmembrane region" description="Helical" evidence="1">
    <location>
        <begin position="144"/>
        <end position="162"/>
    </location>
</feature>
<feature type="transmembrane region" description="Helical" evidence="1">
    <location>
        <begin position="52"/>
        <end position="75"/>
    </location>
</feature>
<keyword evidence="1" id="KW-0812">Transmembrane</keyword>
<protein>
    <submittedName>
        <fullName evidence="2">ABC-2 family transporter protein</fullName>
    </submittedName>
</protein>
<feature type="transmembrane region" description="Helical" evidence="1">
    <location>
        <begin position="168"/>
        <end position="188"/>
    </location>
</feature>
<accession>A0A6N2U4Z3</accession>
<organism evidence="2">
    <name type="scientific">Blautia hansenii</name>
    <name type="common">Ruminococcus hansenii</name>
    <dbReference type="NCBI Taxonomy" id="1322"/>
    <lineage>
        <taxon>Bacteria</taxon>
        <taxon>Bacillati</taxon>
        <taxon>Bacillota</taxon>
        <taxon>Clostridia</taxon>
        <taxon>Lachnospirales</taxon>
        <taxon>Lachnospiraceae</taxon>
        <taxon>Blautia</taxon>
    </lineage>
</organism>
<evidence type="ECO:0000313" key="2">
    <source>
        <dbReference type="EMBL" id="VYT11842.1"/>
    </source>
</evidence>
<dbReference type="EMBL" id="CACRSY010000012">
    <property type="protein sequence ID" value="VYT11842.1"/>
    <property type="molecule type" value="Genomic_DNA"/>
</dbReference>
<keyword evidence="1" id="KW-0472">Membrane</keyword>
<feature type="transmembrane region" description="Helical" evidence="1">
    <location>
        <begin position="21"/>
        <end position="40"/>
    </location>
</feature>
<feature type="transmembrane region" description="Helical" evidence="1">
    <location>
        <begin position="220"/>
        <end position="241"/>
    </location>
</feature>
<dbReference type="AlphaFoldDB" id="A0A6N2U4Z3"/>
<keyword evidence="1" id="KW-1133">Transmembrane helix</keyword>
<feature type="transmembrane region" description="Helical" evidence="1">
    <location>
        <begin position="87"/>
        <end position="108"/>
    </location>
</feature>
<sequence>MLRLVEVEFYKLRRKKVMWMMLLAALVMPFFAFLYFGYLGKKNIEPVLFYKWSAFGFTLFLILPFILGLLSIMLLHDENRYDMLKQLWIVPVSKAGYFFGKFFMVFLYSLCFMMINAAASVLFSVILNYVAFDWRSIAFLVERCLEIAGLTAFAILPVFAVTVSQKGYIFPMCITLIYIFAGFFITPVNSYLHPLSCISIIISRGGVIPGVALLEPNLPLAFFSMCVWGIASVVLAVATLGKRK</sequence>
<gene>
    <name evidence="2" type="ORF">BHLFYP23_00226</name>
</gene>
<name>A0A6N2U4Z3_BLAHA</name>
<evidence type="ECO:0000256" key="1">
    <source>
        <dbReference type="SAM" id="Phobius"/>
    </source>
</evidence>
<proteinExistence type="predicted"/>